<sequence>MTSQIRQNYSTEVEAAVNRLVNLHLRASYTYLSLGYYFDRDDVALEGVGHFFRELAEEKREASERLLKMQNQRGGCALFQDVQKPSQDEWGNTLDAMEAALALEKNLNQAILDLHALGSTCTDPHLCDFLENHFLDEEVKLIKKMGDHLTNLHRLAGPQADLGEYLFERLTLKRD</sequence>
<evidence type="ECO:0000313" key="14">
    <source>
        <dbReference type="Proteomes" id="UP000694422"/>
    </source>
</evidence>
<keyword evidence="7" id="KW-0458">Lysosome</keyword>
<comment type="function">
    <text evidence="11">Stores iron in a soluble, non-toxic, readily available form. Important for iron homeostasis. Iron is taken up in the ferrous form and deposited as ferric hydroxides after oxidation.</text>
</comment>
<dbReference type="Proteomes" id="UP000694422">
    <property type="component" value="Unplaced"/>
</dbReference>
<dbReference type="GO" id="GO:0006826">
    <property type="term" value="P:iron ion transport"/>
    <property type="evidence" value="ECO:0007669"/>
    <property type="project" value="InterPro"/>
</dbReference>
<feature type="domain" description="Ferritin-like diiron" evidence="12">
    <location>
        <begin position="7"/>
        <end position="156"/>
    </location>
</feature>
<proteinExistence type="inferred from homology"/>
<comment type="subcellular location">
    <subcellularLocation>
        <location evidence="9">Autolysosome</location>
    </subcellularLocation>
    <subcellularLocation>
        <location evidence="1">Cytoplasm</location>
    </subcellularLocation>
</comment>
<comment type="similarity">
    <text evidence="2 11">Belongs to the ferritin family.</text>
</comment>
<keyword evidence="3 11" id="KW-0409">Iron storage</keyword>
<dbReference type="GO" id="GO:0008198">
    <property type="term" value="F:ferrous iron binding"/>
    <property type="evidence" value="ECO:0007669"/>
    <property type="project" value="TreeGrafter"/>
</dbReference>
<dbReference type="PROSITE" id="PS50905">
    <property type="entry name" value="FERRITIN_LIKE"/>
    <property type="match status" value="1"/>
</dbReference>
<dbReference type="PANTHER" id="PTHR11431">
    <property type="entry name" value="FERRITIN"/>
    <property type="match status" value="1"/>
</dbReference>
<keyword evidence="6 10" id="KW-0408">Iron</keyword>
<dbReference type="SUPFAM" id="SSF47240">
    <property type="entry name" value="Ferritin-like"/>
    <property type="match status" value="1"/>
</dbReference>
<feature type="binding site" evidence="10">
    <location>
        <position position="104"/>
    </location>
    <ligand>
        <name>Fe cation</name>
        <dbReference type="ChEBI" id="CHEBI:24875"/>
        <label>1</label>
    </ligand>
</feature>
<accession>A0A8C9QNR6</accession>
<dbReference type="PANTHER" id="PTHR11431:SF47">
    <property type="entry name" value="FERRITIN LIGHT CHAIN"/>
    <property type="match status" value="1"/>
</dbReference>
<dbReference type="GO" id="GO:0044754">
    <property type="term" value="C:autolysosome"/>
    <property type="evidence" value="ECO:0007669"/>
    <property type="project" value="UniProtKB-SubCell"/>
</dbReference>
<keyword evidence="8" id="KW-0968">Cytoplasmic vesicle</keyword>
<dbReference type="AlphaFoldDB" id="A0A8C9QNR6"/>
<protein>
    <recommendedName>
        <fullName evidence="11">Ferritin</fullName>
    </recommendedName>
</protein>
<dbReference type="GO" id="GO:0031410">
    <property type="term" value="C:cytoplasmic vesicle"/>
    <property type="evidence" value="ECO:0007669"/>
    <property type="project" value="UniProtKB-KW"/>
</dbReference>
<dbReference type="InterPro" id="IPR008331">
    <property type="entry name" value="Ferritin_DPS_dom"/>
</dbReference>
<evidence type="ECO:0000256" key="5">
    <source>
        <dbReference type="ARBA" id="ARBA00022723"/>
    </source>
</evidence>
<evidence type="ECO:0000256" key="2">
    <source>
        <dbReference type="ARBA" id="ARBA00007513"/>
    </source>
</evidence>
<dbReference type="GO" id="GO:0008199">
    <property type="term" value="F:ferric iron binding"/>
    <property type="evidence" value="ECO:0007669"/>
    <property type="project" value="InterPro"/>
</dbReference>
<keyword evidence="4" id="KW-0963">Cytoplasm</keyword>
<dbReference type="Pfam" id="PF00210">
    <property type="entry name" value="Ferritin"/>
    <property type="match status" value="1"/>
</dbReference>
<evidence type="ECO:0000256" key="6">
    <source>
        <dbReference type="ARBA" id="ARBA00023004"/>
    </source>
</evidence>
<organism evidence="13 14">
    <name type="scientific">Spermophilus dauricus</name>
    <name type="common">Daurian ground squirrel</name>
    <dbReference type="NCBI Taxonomy" id="99837"/>
    <lineage>
        <taxon>Eukaryota</taxon>
        <taxon>Metazoa</taxon>
        <taxon>Chordata</taxon>
        <taxon>Craniata</taxon>
        <taxon>Vertebrata</taxon>
        <taxon>Euteleostomi</taxon>
        <taxon>Mammalia</taxon>
        <taxon>Eutheria</taxon>
        <taxon>Euarchontoglires</taxon>
        <taxon>Glires</taxon>
        <taxon>Rodentia</taxon>
        <taxon>Sciuromorpha</taxon>
        <taxon>Sciuridae</taxon>
        <taxon>Xerinae</taxon>
        <taxon>Marmotini</taxon>
        <taxon>Spermophilus</taxon>
    </lineage>
</organism>
<dbReference type="InterPro" id="IPR009040">
    <property type="entry name" value="Ferritin-like_diiron"/>
</dbReference>
<dbReference type="PROSITE" id="PS00204">
    <property type="entry name" value="FERRITIN_2"/>
    <property type="match status" value="1"/>
</dbReference>
<keyword evidence="14" id="KW-1185">Reference proteome</keyword>
<dbReference type="InterPro" id="IPR001519">
    <property type="entry name" value="Ferritin"/>
</dbReference>
<evidence type="ECO:0000256" key="8">
    <source>
        <dbReference type="ARBA" id="ARBA00023329"/>
    </source>
</evidence>
<dbReference type="Ensembl" id="ENSSDAT00000028684.1">
    <property type="protein sequence ID" value="ENSSDAP00000025078.1"/>
    <property type="gene ID" value="ENSSDAG00000022815.1"/>
</dbReference>
<dbReference type="Gene3D" id="1.20.1260.10">
    <property type="match status" value="1"/>
</dbReference>
<dbReference type="InterPro" id="IPR014034">
    <property type="entry name" value="Ferritin_CS"/>
</dbReference>
<evidence type="ECO:0000256" key="1">
    <source>
        <dbReference type="ARBA" id="ARBA00004496"/>
    </source>
</evidence>
<dbReference type="CDD" id="cd00904">
    <property type="entry name" value="Ferritin"/>
    <property type="match status" value="1"/>
</dbReference>
<reference evidence="13" key="1">
    <citation type="submission" date="2025-08" db="UniProtKB">
        <authorList>
            <consortium name="Ensembl"/>
        </authorList>
    </citation>
    <scope>IDENTIFICATION</scope>
</reference>
<dbReference type="InterPro" id="IPR012347">
    <property type="entry name" value="Ferritin-like"/>
</dbReference>
<evidence type="ECO:0000256" key="7">
    <source>
        <dbReference type="ARBA" id="ARBA00023228"/>
    </source>
</evidence>
<evidence type="ECO:0000256" key="4">
    <source>
        <dbReference type="ARBA" id="ARBA00022490"/>
    </source>
</evidence>
<evidence type="ECO:0000256" key="3">
    <source>
        <dbReference type="ARBA" id="ARBA00022434"/>
    </source>
</evidence>
<reference evidence="13" key="2">
    <citation type="submission" date="2025-09" db="UniProtKB">
        <authorList>
            <consortium name="Ensembl"/>
        </authorList>
    </citation>
    <scope>IDENTIFICATION</scope>
</reference>
<evidence type="ECO:0000256" key="9">
    <source>
        <dbReference type="ARBA" id="ARBA00044942"/>
    </source>
</evidence>
<evidence type="ECO:0000259" key="12">
    <source>
        <dbReference type="PROSITE" id="PS50905"/>
    </source>
</evidence>
<keyword evidence="5 10" id="KW-0479">Metal-binding</keyword>
<evidence type="ECO:0000256" key="10">
    <source>
        <dbReference type="PIRSR" id="PIRSR601519-1"/>
    </source>
</evidence>
<dbReference type="GO" id="GO:0006879">
    <property type="term" value="P:intracellular iron ion homeostasis"/>
    <property type="evidence" value="ECO:0007669"/>
    <property type="project" value="UniProtKB-KW"/>
</dbReference>
<evidence type="ECO:0000256" key="11">
    <source>
        <dbReference type="RuleBase" id="RU361145"/>
    </source>
</evidence>
<dbReference type="InterPro" id="IPR009078">
    <property type="entry name" value="Ferritin-like_SF"/>
</dbReference>
<dbReference type="FunFam" id="1.20.1260.10:FF:000009">
    <property type="entry name" value="Ferritin light chain"/>
    <property type="match status" value="1"/>
</dbReference>
<name>A0A8C9QNR6_SPEDA</name>
<evidence type="ECO:0000313" key="13">
    <source>
        <dbReference type="Ensembl" id="ENSSDAP00000025078.1"/>
    </source>
</evidence>